<dbReference type="InterPro" id="IPR019734">
    <property type="entry name" value="TPR_rpt"/>
</dbReference>
<organism evidence="4 5">
    <name type="scientific">Cylindrotheca closterium</name>
    <dbReference type="NCBI Taxonomy" id="2856"/>
    <lineage>
        <taxon>Eukaryota</taxon>
        <taxon>Sar</taxon>
        <taxon>Stramenopiles</taxon>
        <taxon>Ochrophyta</taxon>
        <taxon>Bacillariophyta</taxon>
        <taxon>Bacillariophyceae</taxon>
        <taxon>Bacillariophycidae</taxon>
        <taxon>Bacillariales</taxon>
        <taxon>Bacillariaceae</taxon>
        <taxon>Cylindrotheca</taxon>
    </lineage>
</organism>
<feature type="chain" id="PRO_5042047473" description="Tetratricopeptide repeat protein" evidence="3">
    <location>
        <begin position="30"/>
        <end position="328"/>
    </location>
</feature>
<evidence type="ECO:0000256" key="2">
    <source>
        <dbReference type="ARBA" id="ARBA00022803"/>
    </source>
</evidence>
<dbReference type="PANTHER" id="PTHR44858">
    <property type="entry name" value="TETRATRICOPEPTIDE REPEAT PROTEIN 6"/>
    <property type="match status" value="1"/>
</dbReference>
<sequence length="328" mass="36699">MMQRISESRRISFPQCWLALLCFLSSTSALARQGTVSRRGILEIAGGIGLVTLAPAHAEEDLSQVVEVVATGDAKKLFNEGRALESQGNMAAAQRIYSKVTKISPRFIYGWSNLANTQVAFGDLSSAEENYSRAIELCKESMDGNEEKFGVRRCNDMYLLRLNRGSVRLNNGMPQEALVDLQQASILKERPDAIILQNLARAKELNGLYSLADKDYNLAISMTANEVSPFWIRSALCKYQLGNRSEGFDILKRVENRFPEAPEVRSAYAVFLAANGDQIGAQRKFLEIPDRQRLRYSDIDYLTNVINWPSSMIRDVSKLSEAVGDNKR</sequence>
<evidence type="ECO:0000313" key="4">
    <source>
        <dbReference type="EMBL" id="CAJ1936181.1"/>
    </source>
</evidence>
<reference evidence="4" key="1">
    <citation type="submission" date="2023-08" db="EMBL/GenBank/DDBJ databases">
        <authorList>
            <person name="Audoor S."/>
            <person name="Bilcke G."/>
        </authorList>
    </citation>
    <scope>NUCLEOTIDE SEQUENCE</scope>
</reference>
<name>A0AAD2FJT9_9STRA</name>
<dbReference type="Pfam" id="PF13181">
    <property type="entry name" value="TPR_8"/>
    <property type="match status" value="1"/>
</dbReference>
<dbReference type="InterPro" id="IPR050498">
    <property type="entry name" value="Ycf3"/>
</dbReference>
<dbReference type="SMART" id="SM00028">
    <property type="entry name" value="TPR"/>
    <property type="match status" value="4"/>
</dbReference>
<dbReference type="SUPFAM" id="SSF48452">
    <property type="entry name" value="TPR-like"/>
    <property type="match status" value="2"/>
</dbReference>
<dbReference type="Proteomes" id="UP001295423">
    <property type="component" value="Unassembled WGS sequence"/>
</dbReference>
<accession>A0AAD2FJT9</accession>
<dbReference type="InterPro" id="IPR011990">
    <property type="entry name" value="TPR-like_helical_dom_sf"/>
</dbReference>
<evidence type="ECO:0000256" key="1">
    <source>
        <dbReference type="ARBA" id="ARBA00022737"/>
    </source>
</evidence>
<keyword evidence="5" id="KW-1185">Reference proteome</keyword>
<keyword evidence="1" id="KW-0677">Repeat</keyword>
<feature type="signal peptide" evidence="3">
    <location>
        <begin position="1"/>
        <end position="29"/>
    </location>
</feature>
<dbReference type="PANTHER" id="PTHR44858:SF1">
    <property type="entry name" value="UDP-N-ACETYLGLUCOSAMINE--PEPTIDE N-ACETYLGLUCOSAMINYLTRANSFERASE SPINDLY-RELATED"/>
    <property type="match status" value="1"/>
</dbReference>
<protein>
    <recommendedName>
        <fullName evidence="6">Tetratricopeptide repeat protein</fullName>
    </recommendedName>
</protein>
<comment type="caution">
    <text evidence="4">The sequence shown here is derived from an EMBL/GenBank/DDBJ whole genome shotgun (WGS) entry which is preliminary data.</text>
</comment>
<proteinExistence type="predicted"/>
<keyword evidence="3" id="KW-0732">Signal</keyword>
<evidence type="ECO:0008006" key="6">
    <source>
        <dbReference type="Google" id="ProtNLM"/>
    </source>
</evidence>
<evidence type="ECO:0000256" key="3">
    <source>
        <dbReference type="SAM" id="SignalP"/>
    </source>
</evidence>
<keyword evidence="2" id="KW-0802">TPR repeat</keyword>
<evidence type="ECO:0000313" key="5">
    <source>
        <dbReference type="Proteomes" id="UP001295423"/>
    </source>
</evidence>
<gene>
    <name evidence="4" type="ORF">CYCCA115_LOCUS5063</name>
</gene>
<dbReference type="Gene3D" id="1.25.40.10">
    <property type="entry name" value="Tetratricopeptide repeat domain"/>
    <property type="match status" value="2"/>
</dbReference>
<dbReference type="AlphaFoldDB" id="A0AAD2FJT9"/>
<dbReference type="EMBL" id="CAKOGP040000557">
    <property type="protein sequence ID" value="CAJ1936181.1"/>
    <property type="molecule type" value="Genomic_DNA"/>
</dbReference>